<keyword evidence="6" id="KW-1185">Reference proteome</keyword>
<evidence type="ECO:0000256" key="1">
    <source>
        <dbReference type="ARBA" id="ARBA00022884"/>
    </source>
</evidence>
<dbReference type="PROSITE" id="PS50102">
    <property type="entry name" value="RRM"/>
    <property type="match status" value="1"/>
</dbReference>
<sequence>MSGKLDQSLDQIMHDGKPAGAARRGGRIGRRPARSAKSKAKAAIAAPAGGVQKKSARAPAPSALTAPSTGDSKIIVSNLPEDVTETLIKDYFGKTISRVKYVNLTYGPTGKSRGIATIVFADPAAGPKAARDLDGVKVDNRAMKIEVVLGAKHAPAPPVPKGLADRMSQPKGAAAKNKPKSAAAKTNGAAATNGADKGKPGRARKAGRAGRPKKKTAEELDAEMQDYFGDSGAANGAAPAVAAPAANADAGMVDEVL</sequence>
<feature type="compositionally biased region" description="Basic residues" evidence="3">
    <location>
        <begin position="200"/>
        <end position="214"/>
    </location>
</feature>
<dbReference type="SMART" id="SM01218">
    <property type="entry name" value="FoP_duplication"/>
    <property type="match status" value="1"/>
</dbReference>
<dbReference type="InterPro" id="IPR051229">
    <property type="entry name" value="ALYREF_mRNA_export"/>
</dbReference>
<feature type="compositionally biased region" description="Low complexity" evidence="3">
    <location>
        <begin position="41"/>
        <end position="50"/>
    </location>
</feature>
<feature type="compositionally biased region" description="Low complexity" evidence="3">
    <location>
        <begin position="57"/>
        <end position="68"/>
    </location>
</feature>
<dbReference type="EMBL" id="MU001635">
    <property type="protein sequence ID" value="KAF2483074.1"/>
    <property type="molecule type" value="Genomic_DNA"/>
</dbReference>
<protein>
    <recommendedName>
        <fullName evidence="4">RRM domain-containing protein</fullName>
    </recommendedName>
</protein>
<feature type="region of interest" description="Disordered" evidence="3">
    <location>
        <begin position="153"/>
        <end position="257"/>
    </location>
</feature>
<dbReference type="InterPro" id="IPR012677">
    <property type="entry name" value="Nucleotide-bd_a/b_plait_sf"/>
</dbReference>
<dbReference type="InterPro" id="IPR000504">
    <property type="entry name" value="RRM_dom"/>
</dbReference>
<proteinExistence type="predicted"/>
<evidence type="ECO:0000313" key="6">
    <source>
        <dbReference type="Proteomes" id="UP000799767"/>
    </source>
</evidence>
<dbReference type="RefSeq" id="XP_033589644.1">
    <property type="nucleotide sequence ID" value="XM_033733494.1"/>
</dbReference>
<dbReference type="Gene3D" id="3.30.70.330">
    <property type="match status" value="1"/>
</dbReference>
<dbReference type="Pfam" id="PF13865">
    <property type="entry name" value="FoP_duplication"/>
    <property type="match status" value="1"/>
</dbReference>
<dbReference type="OrthoDB" id="346839at2759"/>
<dbReference type="PANTHER" id="PTHR19965:SF35">
    <property type="entry name" value="RNA ANNEALING PROTEIN YRA1"/>
    <property type="match status" value="1"/>
</dbReference>
<dbReference type="InterPro" id="IPR035979">
    <property type="entry name" value="RBD_domain_sf"/>
</dbReference>
<dbReference type="GeneID" id="54474496"/>
<evidence type="ECO:0000313" key="5">
    <source>
        <dbReference type="EMBL" id="KAF2483074.1"/>
    </source>
</evidence>
<dbReference type="GO" id="GO:0005634">
    <property type="term" value="C:nucleus"/>
    <property type="evidence" value="ECO:0007669"/>
    <property type="project" value="TreeGrafter"/>
</dbReference>
<dbReference type="GO" id="GO:0003729">
    <property type="term" value="F:mRNA binding"/>
    <property type="evidence" value="ECO:0007669"/>
    <property type="project" value="TreeGrafter"/>
</dbReference>
<dbReference type="Pfam" id="PF00076">
    <property type="entry name" value="RRM_1"/>
    <property type="match status" value="1"/>
</dbReference>
<evidence type="ECO:0000256" key="3">
    <source>
        <dbReference type="SAM" id="MobiDB-lite"/>
    </source>
</evidence>
<feature type="region of interest" description="Disordered" evidence="3">
    <location>
        <begin position="1"/>
        <end position="71"/>
    </location>
</feature>
<dbReference type="SUPFAM" id="SSF54928">
    <property type="entry name" value="RNA-binding domain, RBD"/>
    <property type="match status" value="1"/>
</dbReference>
<keyword evidence="1 2" id="KW-0694">RNA-binding</keyword>
<name>A0A6A6PTR1_9PEZI</name>
<feature type="compositionally biased region" description="Basic residues" evidence="3">
    <location>
        <begin position="24"/>
        <end position="40"/>
    </location>
</feature>
<dbReference type="Proteomes" id="UP000799767">
    <property type="component" value="Unassembled WGS sequence"/>
</dbReference>
<evidence type="ECO:0000259" key="4">
    <source>
        <dbReference type="PROSITE" id="PS50102"/>
    </source>
</evidence>
<organism evidence="5 6">
    <name type="scientific">Neohortaea acidophila</name>
    <dbReference type="NCBI Taxonomy" id="245834"/>
    <lineage>
        <taxon>Eukaryota</taxon>
        <taxon>Fungi</taxon>
        <taxon>Dikarya</taxon>
        <taxon>Ascomycota</taxon>
        <taxon>Pezizomycotina</taxon>
        <taxon>Dothideomycetes</taxon>
        <taxon>Dothideomycetidae</taxon>
        <taxon>Mycosphaerellales</taxon>
        <taxon>Teratosphaeriaceae</taxon>
        <taxon>Neohortaea</taxon>
    </lineage>
</organism>
<feature type="domain" description="RRM" evidence="4">
    <location>
        <begin position="72"/>
        <end position="150"/>
    </location>
</feature>
<dbReference type="InterPro" id="IPR025715">
    <property type="entry name" value="FoP_C"/>
</dbReference>
<gene>
    <name evidence="5" type="ORF">BDY17DRAFT_296728</name>
</gene>
<accession>A0A6A6PTR1</accession>
<feature type="compositionally biased region" description="Low complexity" evidence="3">
    <location>
        <begin position="171"/>
        <end position="195"/>
    </location>
</feature>
<dbReference type="PANTHER" id="PTHR19965">
    <property type="entry name" value="RNA AND EXPORT FACTOR BINDING PROTEIN"/>
    <property type="match status" value="1"/>
</dbReference>
<feature type="compositionally biased region" description="Low complexity" evidence="3">
    <location>
        <begin position="233"/>
        <end position="257"/>
    </location>
</feature>
<evidence type="ECO:0000256" key="2">
    <source>
        <dbReference type="PROSITE-ProRule" id="PRU00176"/>
    </source>
</evidence>
<dbReference type="AlphaFoldDB" id="A0A6A6PTR1"/>
<reference evidence="5" key="1">
    <citation type="journal article" date="2020" name="Stud. Mycol.">
        <title>101 Dothideomycetes genomes: a test case for predicting lifestyles and emergence of pathogens.</title>
        <authorList>
            <person name="Haridas S."/>
            <person name="Albert R."/>
            <person name="Binder M."/>
            <person name="Bloem J."/>
            <person name="Labutti K."/>
            <person name="Salamov A."/>
            <person name="Andreopoulos B."/>
            <person name="Baker S."/>
            <person name="Barry K."/>
            <person name="Bills G."/>
            <person name="Bluhm B."/>
            <person name="Cannon C."/>
            <person name="Castanera R."/>
            <person name="Culley D."/>
            <person name="Daum C."/>
            <person name="Ezra D."/>
            <person name="Gonzalez J."/>
            <person name="Henrissat B."/>
            <person name="Kuo A."/>
            <person name="Liang C."/>
            <person name="Lipzen A."/>
            <person name="Lutzoni F."/>
            <person name="Magnuson J."/>
            <person name="Mondo S."/>
            <person name="Nolan M."/>
            <person name="Ohm R."/>
            <person name="Pangilinan J."/>
            <person name="Park H.-J."/>
            <person name="Ramirez L."/>
            <person name="Alfaro M."/>
            <person name="Sun H."/>
            <person name="Tritt A."/>
            <person name="Yoshinaga Y."/>
            <person name="Zwiers L.-H."/>
            <person name="Turgeon B."/>
            <person name="Goodwin S."/>
            <person name="Spatafora J."/>
            <person name="Crous P."/>
            <person name="Grigoriev I."/>
        </authorList>
    </citation>
    <scope>NUCLEOTIDE SEQUENCE</scope>
    <source>
        <strain evidence="5">CBS 113389</strain>
    </source>
</reference>
<dbReference type="SMART" id="SM00360">
    <property type="entry name" value="RRM"/>
    <property type="match status" value="1"/>
</dbReference>